<dbReference type="PANTHER" id="PTHR13044:SF14">
    <property type="entry name" value="CRYPTOCEPHAL, ISOFORM A"/>
    <property type="match status" value="1"/>
</dbReference>
<evidence type="ECO:0000256" key="5">
    <source>
        <dbReference type="ARBA" id="ARBA00023242"/>
    </source>
</evidence>
<evidence type="ECO:0000256" key="6">
    <source>
        <dbReference type="SAM" id="Coils"/>
    </source>
</evidence>
<dbReference type="GO" id="GO:0000977">
    <property type="term" value="F:RNA polymerase II transcription regulatory region sequence-specific DNA binding"/>
    <property type="evidence" value="ECO:0007669"/>
    <property type="project" value="TreeGrafter"/>
</dbReference>
<keyword evidence="2" id="KW-0805">Transcription regulation</keyword>
<dbReference type="GO" id="GO:0001228">
    <property type="term" value="F:DNA-binding transcription activator activity, RNA polymerase II-specific"/>
    <property type="evidence" value="ECO:0007669"/>
    <property type="project" value="TreeGrafter"/>
</dbReference>
<gene>
    <name evidence="9" type="ORF">JX265_005188</name>
</gene>
<name>A0A9Q0ARQ5_9PEZI</name>
<feature type="compositionally biased region" description="Polar residues" evidence="7">
    <location>
        <begin position="55"/>
        <end position="64"/>
    </location>
</feature>
<dbReference type="CDD" id="cd14686">
    <property type="entry name" value="bZIP"/>
    <property type="match status" value="1"/>
</dbReference>
<reference evidence="9" key="1">
    <citation type="submission" date="2021-03" db="EMBL/GenBank/DDBJ databases">
        <title>Revisited historic fungal species revealed as producer of novel bioactive compounds through whole genome sequencing and comparative genomics.</title>
        <authorList>
            <person name="Vignolle G.A."/>
            <person name="Hochenegger N."/>
            <person name="Mach R.L."/>
            <person name="Mach-Aigner A.R."/>
            <person name="Javad Rahimi M."/>
            <person name="Salim K.A."/>
            <person name="Chan C.M."/>
            <person name="Lim L.B.L."/>
            <person name="Cai F."/>
            <person name="Druzhinina I.S."/>
            <person name="U'Ren J.M."/>
            <person name="Derntl C."/>
        </authorList>
    </citation>
    <scope>NUCLEOTIDE SEQUENCE</scope>
    <source>
        <strain evidence="9">TUCIM 5799</strain>
    </source>
</reference>
<evidence type="ECO:0000259" key="8">
    <source>
        <dbReference type="PROSITE" id="PS50217"/>
    </source>
</evidence>
<evidence type="ECO:0000256" key="7">
    <source>
        <dbReference type="SAM" id="MobiDB-lite"/>
    </source>
</evidence>
<evidence type="ECO:0000313" key="10">
    <source>
        <dbReference type="Proteomes" id="UP000829685"/>
    </source>
</evidence>
<feature type="region of interest" description="Disordered" evidence="7">
    <location>
        <begin position="40"/>
        <end position="83"/>
    </location>
</feature>
<evidence type="ECO:0000256" key="1">
    <source>
        <dbReference type="ARBA" id="ARBA00004123"/>
    </source>
</evidence>
<keyword evidence="10" id="KW-1185">Reference proteome</keyword>
<dbReference type="InterPro" id="IPR046347">
    <property type="entry name" value="bZIP_sf"/>
</dbReference>
<dbReference type="InterPro" id="IPR004827">
    <property type="entry name" value="bZIP"/>
</dbReference>
<dbReference type="PROSITE" id="PS50217">
    <property type="entry name" value="BZIP"/>
    <property type="match status" value="1"/>
</dbReference>
<evidence type="ECO:0000256" key="4">
    <source>
        <dbReference type="ARBA" id="ARBA00023163"/>
    </source>
</evidence>
<accession>A0A9Q0ARQ5</accession>
<dbReference type="EMBL" id="JAFIMR010000010">
    <property type="protein sequence ID" value="KAI1873566.1"/>
    <property type="molecule type" value="Genomic_DNA"/>
</dbReference>
<evidence type="ECO:0000313" key="9">
    <source>
        <dbReference type="EMBL" id="KAI1873566.1"/>
    </source>
</evidence>
<keyword evidence="6" id="KW-0175">Coiled coil</keyword>
<dbReference type="PANTHER" id="PTHR13044">
    <property type="entry name" value="ACTIVATING TRANSCRIPTION FACTOR ATF 4/5"/>
    <property type="match status" value="1"/>
</dbReference>
<dbReference type="AlphaFoldDB" id="A0A9Q0ARQ5"/>
<keyword evidence="5" id="KW-0539">Nucleus</keyword>
<protein>
    <recommendedName>
        <fullName evidence="8">BZIP domain-containing protein</fullName>
    </recommendedName>
</protein>
<dbReference type="SUPFAM" id="SSF57959">
    <property type="entry name" value="Leucine zipper domain"/>
    <property type="match status" value="1"/>
</dbReference>
<dbReference type="PROSITE" id="PS00036">
    <property type="entry name" value="BZIP_BASIC"/>
    <property type="match status" value="1"/>
</dbReference>
<dbReference type="GO" id="GO:0005634">
    <property type="term" value="C:nucleus"/>
    <property type="evidence" value="ECO:0007669"/>
    <property type="project" value="UniProtKB-SubCell"/>
</dbReference>
<feature type="compositionally biased region" description="Low complexity" evidence="7">
    <location>
        <begin position="210"/>
        <end position="223"/>
    </location>
</feature>
<dbReference type="OrthoDB" id="2257100at2759"/>
<keyword evidence="4" id="KW-0804">Transcription</keyword>
<feature type="compositionally biased region" description="Low complexity" evidence="7">
    <location>
        <begin position="71"/>
        <end position="83"/>
    </location>
</feature>
<proteinExistence type="predicted"/>
<dbReference type="Gene3D" id="1.20.5.170">
    <property type="match status" value="1"/>
</dbReference>
<dbReference type="Proteomes" id="UP000829685">
    <property type="component" value="Unassembled WGS sequence"/>
</dbReference>
<feature type="coiled-coil region" evidence="6">
    <location>
        <begin position="264"/>
        <end position="298"/>
    </location>
</feature>
<organism evidence="9 10">
    <name type="scientific">Neoarthrinium moseri</name>
    <dbReference type="NCBI Taxonomy" id="1658444"/>
    <lineage>
        <taxon>Eukaryota</taxon>
        <taxon>Fungi</taxon>
        <taxon>Dikarya</taxon>
        <taxon>Ascomycota</taxon>
        <taxon>Pezizomycotina</taxon>
        <taxon>Sordariomycetes</taxon>
        <taxon>Xylariomycetidae</taxon>
        <taxon>Amphisphaeriales</taxon>
        <taxon>Apiosporaceae</taxon>
        <taxon>Neoarthrinium</taxon>
    </lineage>
</organism>
<dbReference type="SMART" id="SM00338">
    <property type="entry name" value="BRLZ"/>
    <property type="match status" value="1"/>
</dbReference>
<keyword evidence="3" id="KW-0238">DNA-binding</keyword>
<comment type="caution">
    <text evidence="9">The sequence shown here is derived from an EMBL/GenBank/DDBJ whole genome shotgun (WGS) entry which is preliminary data.</text>
</comment>
<evidence type="ECO:0000256" key="2">
    <source>
        <dbReference type="ARBA" id="ARBA00023015"/>
    </source>
</evidence>
<evidence type="ECO:0000256" key="3">
    <source>
        <dbReference type="ARBA" id="ARBA00023125"/>
    </source>
</evidence>
<comment type="subcellular location">
    <subcellularLocation>
        <location evidence="1">Nucleus</location>
    </subcellularLocation>
</comment>
<sequence>MDKPQASPAGWAGLAGYKTPRHSGAVLCRYALWHTTCSGDRPNISPWPSQPHPSPTSRANPPSDSSDRLNSAPSSAQPSGPAPWEISVFEPADFFQYGVAPGLGDLASANPSAPADNWLAGTGGDGGFGIDLAGIEWAAGARALPDTNFGFTDVMQNDVFGKPRRHVELGNRLLIGPPPADQLLASTLPSTTSGLTVTVPSSSYTPMYHSSASSLSPDLSPEPAFAPVSTESQGQRTSRKRSPPADPETALKRQRNNIAARKYRQKKIDRISELEDELKGVKDERDDLRVKLARQEAETAALRSLLKIKAGIEL</sequence>
<feature type="region of interest" description="Disordered" evidence="7">
    <location>
        <begin position="206"/>
        <end position="256"/>
    </location>
</feature>
<dbReference type="Pfam" id="PF07716">
    <property type="entry name" value="bZIP_2"/>
    <property type="match status" value="1"/>
</dbReference>
<feature type="domain" description="BZIP" evidence="8">
    <location>
        <begin position="246"/>
        <end position="307"/>
    </location>
</feature>